<dbReference type="InterPro" id="IPR016195">
    <property type="entry name" value="Pol/histidinol_Pase-like"/>
</dbReference>
<organism evidence="2 3">
    <name type="scientific">Halanaerobium salsuginis</name>
    <dbReference type="NCBI Taxonomy" id="29563"/>
    <lineage>
        <taxon>Bacteria</taxon>
        <taxon>Bacillati</taxon>
        <taxon>Bacillota</taxon>
        <taxon>Clostridia</taxon>
        <taxon>Halanaerobiales</taxon>
        <taxon>Halanaerobiaceae</taxon>
        <taxon>Halanaerobium</taxon>
    </lineage>
</organism>
<proteinExistence type="predicted"/>
<dbReference type="Proteomes" id="UP000199006">
    <property type="component" value="Unassembled WGS sequence"/>
</dbReference>
<dbReference type="PANTHER" id="PTHR42924:SF3">
    <property type="entry name" value="POLYMERASE_HISTIDINOL PHOSPHATASE N-TERMINAL DOMAIN-CONTAINING PROTEIN"/>
    <property type="match status" value="1"/>
</dbReference>
<dbReference type="Pfam" id="PF02811">
    <property type="entry name" value="PHP"/>
    <property type="match status" value="1"/>
</dbReference>
<dbReference type="Gene3D" id="3.20.20.140">
    <property type="entry name" value="Metal-dependent hydrolases"/>
    <property type="match status" value="1"/>
</dbReference>
<dbReference type="OrthoDB" id="9777619at2"/>
<sequence length="226" mass="26004">MKNHNTELHAHSAETSRCGLVAADELVKKYSEAGYSTVVLTDHYYERFFVKFRQQSWSEKLAKYLKGYRTACQTAKEIGLNILLGLEIRFINQKNEYLVYGLTEKFLRENPELHKKNLSELRKLVDQQPDPVLIFQAHPYRRGMKPVAIDLLDGLEVYNGNPRHDSHNQQALAFARDNGLKMVSGSDFHQLEDLARGGITTEKEIKNSKQLIEVLKTNNYQLISHA</sequence>
<dbReference type="PANTHER" id="PTHR42924">
    <property type="entry name" value="EXONUCLEASE"/>
    <property type="match status" value="1"/>
</dbReference>
<dbReference type="InterPro" id="IPR004013">
    <property type="entry name" value="PHP_dom"/>
</dbReference>
<dbReference type="InterPro" id="IPR052018">
    <property type="entry name" value="PHP_domain"/>
</dbReference>
<evidence type="ECO:0000313" key="2">
    <source>
        <dbReference type="EMBL" id="SFL36275.1"/>
    </source>
</evidence>
<dbReference type="STRING" id="29563.SAMN02983006_00952"/>
<reference evidence="2 3" key="1">
    <citation type="submission" date="2016-10" db="EMBL/GenBank/DDBJ databases">
        <authorList>
            <person name="de Groot N.N."/>
        </authorList>
    </citation>
    <scope>NUCLEOTIDE SEQUENCE [LARGE SCALE GENOMIC DNA]</scope>
    <source>
        <strain evidence="2 3">ATCC 51327</strain>
    </source>
</reference>
<keyword evidence="3" id="KW-1185">Reference proteome</keyword>
<dbReference type="GO" id="GO:0004534">
    <property type="term" value="F:5'-3' RNA exonuclease activity"/>
    <property type="evidence" value="ECO:0007669"/>
    <property type="project" value="TreeGrafter"/>
</dbReference>
<dbReference type="RefSeq" id="WP_089860489.1">
    <property type="nucleotide sequence ID" value="NZ_FOTI01000009.1"/>
</dbReference>
<dbReference type="GO" id="GO:0035312">
    <property type="term" value="F:5'-3' DNA exonuclease activity"/>
    <property type="evidence" value="ECO:0007669"/>
    <property type="project" value="TreeGrafter"/>
</dbReference>
<protein>
    <recommendedName>
        <fullName evidence="1">PHP domain-containing protein</fullName>
    </recommendedName>
</protein>
<evidence type="ECO:0000259" key="1">
    <source>
        <dbReference type="Pfam" id="PF02811"/>
    </source>
</evidence>
<dbReference type="CDD" id="cd07432">
    <property type="entry name" value="PHP_HisPPase"/>
    <property type="match status" value="1"/>
</dbReference>
<name>A0A1I4H265_9FIRM</name>
<evidence type="ECO:0000313" key="3">
    <source>
        <dbReference type="Proteomes" id="UP000199006"/>
    </source>
</evidence>
<dbReference type="SUPFAM" id="SSF89550">
    <property type="entry name" value="PHP domain-like"/>
    <property type="match status" value="1"/>
</dbReference>
<dbReference type="AlphaFoldDB" id="A0A1I4H265"/>
<accession>A0A1I4H265</accession>
<gene>
    <name evidence="2" type="ORF">SAMN02983006_00952</name>
</gene>
<dbReference type="EMBL" id="FOTI01000009">
    <property type="protein sequence ID" value="SFL36275.1"/>
    <property type="molecule type" value="Genomic_DNA"/>
</dbReference>
<feature type="domain" description="PHP" evidence="1">
    <location>
        <begin position="7"/>
        <end position="184"/>
    </location>
</feature>